<evidence type="ECO:0000256" key="4">
    <source>
        <dbReference type="ARBA" id="ARBA00022730"/>
    </source>
</evidence>
<dbReference type="InterPro" id="IPR016095">
    <property type="entry name" value="Ribosomal_uL1_3-a/b-sand"/>
</dbReference>
<evidence type="ECO:0000256" key="7">
    <source>
        <dbReference type="ARBA" id="ARBA00022980"/>
    </source>
</evidence>
<evidence type="ECO:0000313" key="13">
    <source>
        <dbReference type="Proteomes" id="UP000266328"/>
    </source>
</evidence>
<evidence type="ECO:0000256" key="11">
    <source>
        <dbReference type="RuleBase" id="RU000659"/>
    </source>
</evidence>
<dbReference type="SUPFAM" id="SSF56808">
    <property type="entry name" value="Ribosomal protein L1"/>
    <property type="match status" value="1"/>
</dbReference>
<dbReference type="RefSeq" id="WP_119089131.1">
    <property type="nucleotide sequence ID" value="NZ_QXIS01000026.1"/>
</dbReference>
<evidence type="ECO:0000256" key="6">
    <source>
        <dbReference type="ARBA" id="ARBA00022884"/>
    </source>
</evidence>
<dbReference type="GO" id="GO:0000049">
    <property type="term" value="F:tRNA binding"/>
    <property type="evidence" value="ECO:0007669"/>
    <property type="project" value="UniProtKB-KW"/>
</dbReference>
<dbReference type="InterPro" id="IPR002143">
    <property type="entry name" value="Ribosomal_uL1"/>
</dbReference>
<keyword evidence="13" id="KW-1185">Reference proteome</keyword>
<keyword evidence="8 10" id="KW-0687">Ribonucleoprotein</keyword>
<comment type="function">
    <text evidence="10">Protein L1 is also a translational repressor protein, it controls the translation of the L11 operon by binding to its mRNA.</text>
</comment>
<evidence type="ECO:0000256" key="5">
    <source>
        <dbReference type="ARBA" id="ARBA00022845"/>
    </source>
</evidence>
<sequence>MSKKGKKYQEVAKLVDYAKIYTLDEAVELLPKLRTAKFDETIEVCMKLNVDPKQADQNVRGVVTLPAGTGKTVRVAVFTKGDKTAEAQEAGADFVGGEELVEKIKGGWLDFDVAIATPDMMATLGKIARVLGPRGLMPNPKAGTVTLDVGKAVREFKAGKIEFRVDKIGTVHCPLGKSSFAPAAIKENFMSLFEAIQRARPSSVKGTYLGKTYMSLTMSPAIRLDTSKL</sequence>
<dbReference type="PANTHER" id="PTHR36427">
    <property type="entry name" value="54S RIBOSOMAL PROTEIN L1, MITOCHONDRIAL"/>
    <property type="match status" value="1"/>
</dbReference>
<keyword evidence="5 10" id="KW-0810">Translation regulation</keyword>
<evidence type="ECO:0000313" key="12">
    <source>
        <dbReference type="EMBL" id="RIE06060.1"/>
    </source>
</evidence>
<dbReference type="Pfam" id="PF00687">
    <property type="entry name" value="Ribosomal_L1"/>
    <property type="match status" value="1"/>
</dbReference>
<protein>
    <recommendedName>
        <fullName evidence="9 10">Large ribosomal subunit protein uL1</fullName>
    </recommendedName>
</protein>
<name>A0A398CV58_9BACT</name>
<dbReference type="GO" id="GO:0019843">
    <property type="term" value="F:rRNA binding"/>
    <property type="evidence" value="ECO:0007669"/>
    <property type="project" value="UniProtKB-UniRule"/>
</dbReference>
<comment type="caution">
    <text evidence="12">The sequence shown here is derived from an EMBL/GenBank/DDBJ whole genome shotgun (WGS) entry which is preliminary data.</text>
</comment>
<dbReference type="Gene3D" id="3.40.50.790">
    <property type="match status" value="1"/>
</dbReference>
<dbReference type="GO" id="GO:0006417">
    <property type="term" value="P:regulation of translation"/>
    <property type="evidence" value="ECO:0007669"/>
    <property type="project" value="UniProtKB-KW"/>
</dbReference>
<dbReference type="InterPro" id="IPR023674">
    <property type="entry name" value="Ribosomal_uL1-like"/>
</dbReference>
<dbReference type="InterPro" id="IPR023673">
    <property type="entry name" value="Ribosomal_uL1_CS"/>
</dbReference>
<keyword evidence="4 10" id="KW-0699">rRNA-binding</keyword>
<dbReference type="GO" id="GO:0006412">
    <property type="term" value="P:translation"/>
    <property type="evidence" value="ECO:0007669"/>
    <property type="project" value="UniProtKB-UniRule"/>
</dbReference>
<dbReference type="HAMAP" id="MF_01318_B">
    <property type="entry name" value="Ribosomal_uL1_B"/>
    <property type="match status" value="1"/>
</dbReference>
<dbReference type="GO" id="GO:0003735">
    <property type="term" value="F:structural constituent of ribosome"/>
    <property type="evidence" value="ECO:0007669"/>
    <property type="project" value="InterPro"/>
</dbReference>
<dbReference type="CDD" id="cd00403">
    <property type="entry name" value="Ribosomal_L1"/>
    <property type="match status" value="1"/>
</dbReference>
<comment type="subunit">
    <text evidence="10">Part of the 50S ribosomal subunit.</text>
</comment>
<accession>A0A398CV58</accession>
<dbReference type="PIRSF" id="PIRSF002155">
    <property type="entry name" value="Ribosomal_L1"/>
    <property type="match status" value="1"/>
</dbReference>
<dbReference type="GO" id="GO:0015934">
    <property type="term" value="C:large ribosomal subunit"/>
    <property type="evidence" value="ECO:0007669"/>
    <property type="project" value="InterPro"/>
</dbReference>
<dbReference type="Gene3D" id="3.30.190.20">
    <property type="match status" value="1"/>
</dbReference>
<dbReference type="PROSITE" id="PS01199">
    <property type="entry name" value="RIBOSOMAL_L1"/>
    <property type="match status" value="1"/>
</dbReference>
<keyword evidence="3 10" id="KW-0820">tRNA-binding</keyword>
<proteinExistence type="inferred from homology"/>
<evidence type="ECO:0000256" key="8">
    <source>
        <dbReference type="ARBA" id="ARBA00023274"/>
    </source>
</evidence>
<dbReference type="InterPro" id="IPR028364">
    <property type="entry name" value="Ribosomal_uL1/biogenesis"/>
</dbReference>
<dbReference type="PANTHER" id="PTHR36427:SF3">
    <property type="entry name" value="LARGE RIBOSOMAL SUBUNIT PROTEIN UL1M"/>
    <property type="match status" value="1"/>
</dbReference>
<comment type="similarity">
    <text evidence="1 10 11">Belongs to the universal ribosomal protein uL1 family.</text>
</comment>
<keyword evidence="2 10" id="KW-0678">Repressor</keyword>
<dbReference type="FunFam" id="3.40.50.790:FF:000001">
    <property type="entry name" value="50S ribosomal protein L1"/>
    <property type="match status" value="1"/>
</dbReference>
<dbReference type="AlphaFoldDB" id="A0A398CV58"/>
<evidence type="ECO:0000256" key="10">
    <source>
        <dbReference type="HAMAP-Rule" id="MF_01318"/>
    </source>
</evidence>
<evidence type="ECO:0000256" key="9">
    <source>
        <dbReference type="ARBA" id="ARBA00035241"/>
    </source>
</evidence>
<gene>
    <name evidence="10" type="primary">rplA</name>
    <name evidence="12" type="ORF">SMC7_04375</name>
</gene>
<dbReference type="OrthoDB" id="9803740at2"/>
<dbReference type="EMBL" id="QXIS01000026">
    <property type="protein sequence ID" value="RIE06060.1"/>
    <property type="molecule type" value="Genomic_DNA"/>
</dbReference>
<reference evidence="12 13" key="1">
    <citation type="submission" date="2018-09" db="EMBL/GenBank/DDBJ databases">
        <title>Discovery and Ecogenomic Context for Candidatus Cryosericales, a Global Caldiserica Order Active in Thawing Permafrost.</title>
        <authorList>
            <person name="Martinez M.A."/>
            <person name="Woodcroft B.J."/>
            <person name="Ignacio Espinoza J.C."/>
            <person name="Zayed A."/>
            <person name="Singleton C.M."/>
            <person name="Boyd J."/>
            <person name="Li Y.-F."/>
            <person name="Purvine S."/>
            <person name="Maughan H."/>
            <person name="Hodgkins S.B."/>
            <person name="Anderson D."/>
            <person name="Sederholm M."/>
            <person name="Temperton B."/>
            <person name="Saleska S.R."/>
            <person name="Tyson G.W."/>
            <person name="Rich V.I."/>
        </authorList>
    </citation>
    <scope>NUCLEOTIDE SEQUENCE [LARGE SCALE GENOMIC DNA]</scope>
    <source>
        <strain evidence="12 13">SMC7</strain>
    </source>
</reference>
<evidence type="ECO:0000256" key="2">
    <source>
        <dbReference type="ARBA" id="ARBA00022491"/>
    </source>
</evidence>
<keyword evidence="6 10" id="KW-0694">RNA-binding</keyword>
<keyword evidence="7 10" id="KW-0689">Ribosomal protein</keyword>
<dbReference type="Proteomes" id="UP000266328">
    <property type="component" value="Unassembled WGS sequence"/>
</dbReference>
<evidence type="ECO:0000256" key="3">
    <source>
        <dbReference type="ARBA" id="ARBA00022555"/>
    </source>
</evidence>
<evidence type="ECO:0000256" key="1">
    <source>
        <dbReference type="ARBA" id="ARBA00010531"/>
    </source>
</evidence>
<dbReference type="NCBIfam" id="TIGR01169">
    <property type="entry name" value="rplA_bact"/>
    <property type="match status" value="1"/>
</dbReference>
<dbReference type="InterPro" id="IPR005878">
    <property type="entry name" value="Ribosom_uL1_bac-type"/>
</dbReference>
<comment type="function">
    <text evidence="10">Binds directly to 23S rRNA. The L1 stalk is quite mobile in the ribosome, and is involved in E site tRNA release.</text>
</comment>
<organism evidence="12 13">
    <name type="scientific">Candidatus Cryosericum terrychapinii</name>
    <dbReference type="NCBI Taxonomy" id="2290919"/>
    <lineage>
        <taxon>Bacteria</taxon>
        <taxon>Pseudomonadati</taxon>
        <taxon>Caldisericota/Cryosericota group</taxon>
        <taxon>Candidatus Cryosericota</taxon>
        <taxon>Candidatus Cryosericia</taxon>
        <taxon>Candidatus Cryosericales</taxon>
        <taxon>Candidatus Cryosericaceae</taxon>
        <taxon>Candidatus Cryosericum</taxon>
    </lineage>
</organism>